<gene>
    <name evidence="1" type="ORF">H7U22_10755</name>
</gene>
<comment type="caution">
    <text evidence="1">The sequence shown here is derived from an EMBL/GenBank/DDBJ whole genome shotgun (WGS) entry which is preliminary data.</text>
</comment>
<accession>A0ABR7KSY3</accession>
<evidence type="ECO:0000313" key="2">
    <source>
        <dbReference type="Proteomes" id="UP000652755"/>
    </source>
</evidence>
<protein>
    <submittedName>
        <fullName evidence="1">Uncharacterized protein</fullName>
    </submittedName>
</protein>
<reference evidence="1 2" key="1">
    <citation type="submission" date="2020-08" db="EMBL/GenBank/DDBJ databases">
        <authorList>
            <person name="Sun Q."/>
            <person name="Inoue M."/>
        </authorList>
    </citation>
    <scope>NUCLEOTIDE SEQUENCE [LARGE SCALE GENOMIC DNA]</scope>
    <source>
        <strain evidence="1 2">CCM 8938</strain>
    </source>
</reference>
<organism evidence="1 2">
    <name type="scientific">Pedobacter fastidiosus</name>
    <dbReference type="NCBI Taxonomy" id="2765361"/>
    <lineage>
        <taxon>Bacteria</taxon>
        <taxon>Pseudomonadati</taxon>
        <taxon>Bacteroidota</taxon>
        <taxon>Sphingobacteriia</taxon>
        <taxon>Sphingobacteriales</taxon>
        <taxon>Sphingobacteriaceae</taxon>
        <taxon>Pedobacter</taxon>
    </lineage>
</organism>
<sequence length="123" mass="14137">MRREPKITFAESAQLRDLLANCLTNIFIDNSICKYMAIGGLETELEILNCCSDHLPELPQIKMAFNIWGRMEVADRHAVLCKFHCLYATLPIMGPAKMRTFIFSALFIHEFPSIFAEALRWPD</sequence>
<dbReference type="Proteomes" id="UP000652755">
    <property type="component" value="Unassembled WGS sequence"/>
</dbReference>
<dbReference type="EMBL" id="JACRYL010000008">
    <property type="protein sequence ID" value="MBC6110902.1"/>
    <property type="molecule type" value="Genomic_DNA"/>
</dbReference>
<dbReference type="RefSeq" id="WP_187071371.1">
    <property type="nucleotide sequence ID" value="NZ_JACRYL010000008.1"/>
</dbReference>
<name>A0ABR7KSY3_9SPHI</name>
<evidence type="ECO:0000313" key="1">
    <source>
        <dbReference type="EMBL" id="MBC6110902.1"/>
    </source>
</evidence>
<proteinExistence type="predicted"/>
<keyword evidence="2" id="KW-1185">Reference proteome</keyword>